<dbReference type="InterPro" id="IPR050368">
    <property type="entry name" value="ClC-type_chloride_channel"/>
</dbReference>
<dbReference type="PANTHER" id="PTHR43427">
    <property type="entry name" value="CHLORIDE CHANNEL PROTEIN CLC-E"/>
    <property type="match status" value="1"/>
</dbReference>
<keyword evidence="4 10" id="KW-1133">Transmembrane helix</keyword>
<evidence type="ECO:0000256" key="4">
    <source>
        <dbReference type="ARBA" id="ARBA00022989"/>
    </source>
</evidence>
<feature type="transmembrane region" description="Helical" evidence="10">
    <location>
        <begin position="139"/>
        <end position="163"/>
    </location>
</feature>
<keyword evidence="6 10" id="KW-0472">Membrane</keyword>
<evidence type="ECO:0000256" key="8">
    <source>
        <dbReference type="ARBA" id="ARBA00023214"/>
    </source>
</evidence>
<keyword evidence="2" id="KW-0813">Transport</keyword>
<evidence type="ECO:0000256" key="5">
    <source>
        <dbReference type="ARBA" id="ARBA00023065"/>
    </source>
</evidence>
<feature type="transmembrane region" description="Helical" evidence="10">
    <location>
        <begin position="244"/>
        <end position="263"/>
    </location>
</feature>
<accession>A0A9D1KJ57</accession>
<evidence type="ECO:0000256" key="7">
    <source>
        <dbReference type="ARBA" id="ARBA00023173"/>
    </source>
</evidence>
<dbReference type="Gene3D" id="1.10.3080.10">
    <property type="entry name" value="Clc chloride channel"/>
    <property type="match status" value="1"/>
</dbReference>
<dbReference type="GO" id="GO:0005254">
    <property type="term" value="F:chloride channel activity"/>
    <property type="evidence" value="ECO:0007669"/>
    <property type="project" value="UniProtKB-KW"/>
</dbReference>
<feature type="transmembrane region" description="Helical" evidence="10">
    <location>
        <begin position="373"/>
        <end position="394"/>
    </location>
</feature>
<dbReference type="Proteomes" id="UP000886758">
    <property type="component" value="Unassembled WGS sequence"/>
</dbReference>
<dbReference type="Pfam" id="PF00654">
    <property type="entry name" value="Voltage_CLC"/>
    <property type="match status" value="1"/>
</dbReference>
<dbReference type="InterPro" id="IPR014743">
    <property type="entry name" value="Cl-channel_core"/>
</dbReference>
<keyword evidence="8" id="KW-0868">Chloride</keyword>
<keyword evidence="5" id="KW-0406">Ion transport</keyword>
<evidence type="ECO:0000256" key="2">
    <source>
        <dbReference type="ARBA" id="ARBA00022448"/>
    </source>
</evidence>
<evidence type="ECO:0000313" key="11">
    <source>
        <dbReference type="EMBL" id="HIT50177.1"/>
    </source>
</evidence>
<evidence type="ECO:0000256" key="3">
    <source>
        <dbReference type="ARBA" id="ARBA00022692"/>
    </source>
</evidence>
<protein>
    <submittedName>
        <fullName evidence="11">Chloride channel protein</fullName>
    </submittedName>
</protein>
<evidence type="ECO:0000256" key="9">
    <source>
        <dbReference type="ARBA" id="ARBA00023303"/>
    </source>
</evidence>
<evidence type="ECO:0000256" key="10">
    <source>
        <dbReference type="SAM" id="Phobius"/>
    </source>
</evidence>
<feature type="transmembrane region" description="Helical" evidence="10">
    <location>
        <begin position="42"/>
        <end position="63"/>
    </location>
</feature>
<reference evidence="11" key="1">
    <citation type="submission" date="2020-10" db="EMBL/GenBank/DDBJ databases">
        <authorList>
            <person name="Gilroy R."/>
        </authorList>
    </citation>
    <scope>NUCLEOTIDE SEQUENCE</scope>
    <source>
        <strain evidence="11">ChiW17-6978</strain>
    </source>
</reference>
<feature type="transmembrane region" description="Helical" evidence="10">
    <location>
        <begin position="283"/>
        <end position="304"/>
    </location>
</feature>
<comment type="caution">
    <text evidence="11">The sequence shown here is derived from an EMBL/GenBank/DDBJ whole genome shotgun (WGS) entry which is preliminary data.</text>
</comment>
<dbReference type="SUPFAM" id="SSF81340">
    <property type="entry name" value="Clc chloride channel"/>
    <property type="match status" value="1"/>
</dbReference>
<reference evidence="11" key="2">
    <citation type="journal article" date="2021" name="PeerJ">
        <title>Extensive microbial diversity within the chicken gut microbiome revealed by metagenomics and culture.</title>
        <authorList>
            <person name="Gilroy R."/>
            <person name="Ravi A."/>
            <person name="Getino M."/>
            <person name="Pursley I."/>
            <person name="Horton D.L."/>
            <person name="Alikhan N.F."/>
            <person name="Baker D."/>
            <person name="Gharbi K."/>
            <person name="Hall N."/>
            <person name="Watson M."/>
            <person name="Adriaenssens E.M."/>
            <person name="Foster-Nyarko E."/>
            <person name="Jarju S."/>
            <person name="Secka A."/>
            <person name="Antonio M."/>
            <person name="Oren A."/>
            <person name="Chaudhuri R.R."/>
            <person name="La Ragione R."/>
            <person name="Hildebrand F."/>
            <person name="Pallen M.J."/>
        </authorList>
    </citation>
    <scope>NUCLEOTIDE SEQUENCE</scope>
    <source>
        <strain evidence="11">ChiW17-6978</strain>
    </source>
</reference>
<feature type="transmembrane region" description="Helical" evidence="10">
    <location>
        <begin position="91"/>
        <end position="110"/>
    </location>
</feature>
<dbReference type="EMBL" id="DVLF01000121">
    <property type="protein sequence ID" value="HIT50177.1"/>
    <property type="molecule type" value="Genomic_DNA"/>
</dbReference>
<feature type="transmembrane region" description="Helical" evidence="10">
    <location>
        <begin position="169"/>
        <end position="189"/>
    </location>
</feature>
<sequence>MMLKKMVLEALKIIVLIVFVSLIISFYQWLAHQIVSLSDWLIASNWLLTGAIALLFCTCLIYLNRKVPGYSGSGIPQVEAYHAGWYSFNPFWMMGLVFINSLMSFFSGFLLGGEGPSVTIASSMALSVNRLFHKEDKELVACCGSAGFACAFLSPLAGLFHLLEENRSVLKLSLLLKGVLIIVVSSFLAQWIYPHRLLAITFDTLFPYDLFYVFLLVVLVGVTVGKLYIFFIAKIKDLSLRFRYFYWIAFALVVLCLVFKRYLPQMSGSGTYLLENRLVSMGLLWLVVLLIGRMLGTAFCNATLFSGGLVLPMLALGALSGEIVVAFVAFFRSDIVLYEDLIKICAMFTVFAVVCKTPLTAIALSLQTGAYDVVLLPVSICVLTSFVIVSLFKWPNIYQELEKRLPGYALHHQERQRN</sequence>
<keyword evidence="3 10" id="KW-0812">Transmembrane</keyword>
<feature type="transmembrane region" description="Helical" evidence="10">
    <location>
        <begin position="7"/>
        <end position="30"/>
    </location>
</feature>
<keyword evidence="9" id="KW-0407">Ion channel</keyword>
<feature type="transmembrane region" description="Helical" evidence="10">
    <location>
        <begin position="210"/>
        <end position="232"/>
    </location>
</feature>
<gene>
    <name evidence="11" type="ORF">IAD46_04030</name>
</gene>
<dbReference type="AlphaFoldDB" id="A0A9D1KJ57"/>
<name>A0A9D1KJ57_9MOLU</name>
<keyword evidence="7" id="KW-0869">Chloride channel</keyword>
<evidence type="ECO:0000313" key="12">
    <source>
        <dbReference type="Proteomes" id="UP000886758"/>
    </source>
</evidence>
<feature type="transmembrane region" description="Helical" evidence="10">
    <location>
        <begin position="344"/>
        <end position="367"/>
    </location>
</feature>
<dbReference type="PANTHER" id="PTHR43427:SF6">
    <property type="entry name" value="CHLORIDE CHANNEL PROTEIN CLC-E"/>
    <property type="match status" value="1"/>
</dbReference>
<feature type="transmembrane region" description="Helical" evidence="10">
    <location>
        <begin position="310"/>
        <end position="332"/>
    </location>
</feature>
<dbReference type="PRINTS" id="PR00762">
    <property type="entry name" value="CLCHANNEL"/>
</dbReference>
<comment type="subcellular location">
    <subcellularLocation>
        <location evidence="1">Membrane</location>
        <topology evidence="1">Multi-pass membrane protein</topology>
    </subcellularLocation>
</comment>
<proteinExistence type="predicted"/>
<dbReference type="GO" id="GO:0034707">
    <property type="term" value="C:chloride channel complex"/>
    <property type="evidence" value="ECO:0007669"/>
    <property type="project" value="UniProtKB-KW"/>
</dbReference>
<evidence type="ECO:0000256" key="1">
    <source>
        <dbReference type="ARBA" id="ARBA00004141"/>
    </source>
</evidence>
<evidence type="ECO:0000256" key="6">
    <source>
        <dbReference type="ARBA" id="ARBA00023136"/>
    </source>
</evidence>
<organism evidence="11 12">
    <name type="scientific">Candidatus Pelethenecus faecipullorum</name>
    <dbReference type="NCBI Taxonomy" id="2840900"/>
    <lineage>
        <taxon>Bacteria</taxon>
        <taxon>Bacillati</taxon>
        <taxon>Mycoplasmatota</taxon>
        <taxon>Mollicutes</taxon>
        <taxon>Candidatus Pelethenecus</taxon>
    </lineage>
</organism>
<dbReference type="InterPro" id="IPR001807">
    <property type="entry name" value="ClC"/>
</dbReference>